<evidence type="ECO:0000256" key="2">
    <source>
        <dbReference type="ARBA" id="ARBA00006555"/>
    </source>
</evidence>
<dbReference type="InterPro" id="IPR051045">
    <property type="entry name" value="TonB-dependent_transducer"/>
</dbReference>
<dbReference type="GO" id="GO:0015031">
    <property type="term" value="P:protein transport"/>
    <property type="evidence" value="ECO:0007669"/>
    <property type="project" value="UniProtKB-KW"/>
</dbReference>
<dbReference type="PANTHER" id="PTHR33446:SF2">
    <property type="entry name" value="PROTEIN TONB"/>
    <property type="match status" value="1"/>
</dbReference>
<keyword evidence="4" id="KW-1003">Cell membrane</keyword>
<keyword evidence="9 10" id="KW-0472">Membrane</keyword>
<evidence type="ECO:0000256" key="10">
    <source>
        <dbReference type="SAM" id="Phobius"/>
    </source>
</evidence>
<evidence type="ECO:0000256" key="3">
    <source>
        <dbReference type="ARBA" id="ARBA00022448"/>
    </source>
</evidence>
<gene>
    <name evidence="12" type="ORF">ELE36_20160</name>
</gene>
<dbReference type="EMBL" id="CP035704">
    <property type="protein sequence ID" value="QBB72494.1"/>
    <property type="molecule type" value="Genomic_DNA"/>
</dbReference>
<dbReference type="InterPro" id="IPR037682">
    <property type="entry name" value="TonB_C"/>
</dbReference>
<dbReference type="Pfam" id="PF03544">
    <property type="entry name" value="TonB_C"/>
    <property type="match status" value="1"/>
</dbReference>
<keyword evidence="7" id="KW-0653">Protein transport</keyword>
<dbReference type="RefSeq" id="WP_129836503.1">
    <property type="nucleotide sequence ID" value="NZ_CP035704.1"/>
</dbReference>
<evidence type="ECO:0000256" key="1">
    <source>
        <dbReference type="ARBA" id="ARBA00004383"/>
    </source>
</evidence>
<name>A0A411HPT2_9GAMM</name>
<dbReference type="PANTHER" id="PTHR33446">
    <property type="entry name" value="PROTEIN TONB-RELATED"/>
    <property type="match status" value="1"/>
</dbReference>
<feature type="domain" description="TonB C-terminal" evidence="11">
    <location>
        <begin position="152"/>
        <end position="248"/>
    </location>
</feature>
<evidence type="ECO:0000313" key="12">
    <source>
        <dbReference type="EMBL" id="QBB72494.1"/>
    </source>
</evidence>
<dbReference type="OrthoDB" id="9792439at2"/>
<evidence type="ECO:0000256" key="6">
    <source>
        <dbReference type="ARBA" id="ARBA00022692"/>
    </source>
</evidence>
<comment type="subcellular location">
    <subcellularLocation>
        <location evidence="1">Cell inner membrane</location>
        <topology evidence="1">Single-pass membrane protein</topology>
        <orientation evidence="1">Periplasmic side</orientation>
    </subcellularLocation>
</comment>
<evidence type="ECO:0000256" key="5">
    <source>
        <dbReference type="ARBA" id="ARBA00022519"/>
    </source>
</evidence>
<dbReference type="GO" id="GO:0031992">
    <property type="term" value="F:energy transducer activity"/>
    <property type="evidence" value="ECO:0007669"/>
    <property type="project" value="TreeGrafter"/>
</dbReference>
<evidence type="ECO:0000313" key="13">
    <source>
        <dbReference type="Proteomes" id="UP000291562"/>
    </source>
</evidence>
<feature type="transmembrane region" description="Helical" evidence="10">
    <location>
        <begin position="23"/>
        <end position="40"/>
    </location>
</feature>
<dbReference type="Gene3D" id="3.30.1150.10">
    <property type="match status" value="1"/>
</dbReference>
<protein>
    <submittedName>
        <fullName evidence="12">Energy transducer TonB</fullName>
    </submittedName>
</protein>
<reference evidence="12 13" key="1">
    <citation type="submission" date="2019-01" db="EMBL/GenBank/DDBJ databases">
        <title>Pseudolysobacter antarctica gen. nov., sp. nov., isolated from Fildes Peninsula, Antarctica.</title>
        <authorList>
            <person name="Wei Z."/>
            <person name="Peng F."/>
        </authorList>
    </citation>
    <scope>NUCLEOTIDE SEQUENCE [LARGE SCALE GENOMIC DNA]</scope>
    <source>
        <strain evidence="12 13">AQ6-296</strain>
    </source>
</reference>
<dbReference type="InterPro" id="IPR006260">
    <property type="entry name" value="TonB/TolA_C"/>
</dbReference>
<dbReference type="KEGG" id="xbc:ELE36_20160"/>
<comment type="similarity">
    <text evidence="2">Belongs to the TonB family.</text>
</comment>
<dbReference type="Proteomes" id="UP000291562">
    <property type="component" value="Chromosome"/>
</dbReference>
<keyword evidence="6 10" id="KW-0812">Transmembrane</keyword>
<organism evidence="12 13">
    <name type="scientific">Pseudolysobacter antarcticus</name>
    <dbReference type="NCBI Taxonomy" id="2511995"/>
    <lineage>
        <taxon>Bacteria</taxon>
        <taxon>Pseudomonadati</taxon>
        <taxon>Pseudomonadota</taxon>
        <taxon>Gammaproteobacteria</taxon>
        <taxon>Lysobacterales</taxon>
        <taxon>Rhodanobacteraceae</taxon>
        <taxon>Pseudolysobacter</taxon>
    </lineage>
</organism>
<accession>A0A411HPT2</accession>
<proteinExistence type="inferred from homology"/>
<evidence type="ECO:0000256" key="4">
    <source>
        <dbReference type="ARBA" id="ARBA00022475"/>
    </source>
</evidence>
<dbReference type="GO" id="GO:0098797">
    <property type="term" value="C:plasma membrane protein complex"/>
    <property type="evidence" value="ECO:0007669"/>
    <property type="project" value="TreeGrafter"/>
</dbReference>
<evidence type="ECO:0000256" key="8">
    <source>
        <dbReference type="ARBA" id="ARBA00022989"/>
    </source>
</evidence>
<evidence type="ECO:0000256" key="9">
    <source>
        <dbReference type="ARBA" id="ARBA00023136"/>
    </source>
</evidence>
<dbReference type="PROSITE" id="PS52015">
    <property type="entry name" value="TONB_CTD"/>
    <property type="match status" value="1"/>
</dbReference>
<evidence type="ECO:0000259" key="11">
    <source>
        <dbReference type="PROSITE" id="PS52015"/>
    </source>
</evidence>
<dbReference type="NCBIfam" id="TIGR01352">
    <property type="entry name" value="tonB_Cterm"/>
    <property type="match status" value="1"/>
</dbReference>
<sequence length="277" mass="29459">MARAYALYFDAPPSNIDRRARQFLLAGIFLLHLLFIGWVLRTPTSDIQAVSSRMMVELHSFTSSVTSPAHRTTLTNKTAVMPGISAASAAPRQHAEIARVADNAKPRITGQINPSAGDSASSAAALTAAAAGVHADGNDAGQSNGGSGGIHRGFVPPRVQSRWKPPYPMEAFMAHLEGEAFVLVRVAADGRLVDASIDKSSGNVALDDASLAAIRRYTFKAAQKNDAAIEAQAIVSIAWRINDSTNVVVEVNLPGDRRDYDNAQSINRLKAFSSASH</sequence>
<keyword evidence="5" id="KW-0997">Cell inner membrane</keyword>
<keyword evidence="3" id="KW-0813">Transport</keyword>
<dbReference type="GO" id="GO:0055085">
    <property type="term" value="P:transmembrane transport"/>
    <property type="evidence" value="ECO:0007669"/>
    <property type="project" value="InterPro"/>
</dbReference>
<dbReference type="AlphaFoldDB" id="A0A411HPT2"/>
<evidence type="ECO:0000256" key="7">
    <source>
        <dbReference type="ARBA" id="ARBA00022927"/>
    </source>
</evidence>
<keyword evidence="13" id="KW-1185">Reference proteome</keyword>
<keyword evidence="8 10" id="KW-1133">Transmembrane helix</keyword>
<dbReference type="SUPFAM" id="SSF74653">
    <property type="entry name" value="TolA/TonB C-terminal domain"/>
    <property type="match status" value="1"/>
</dbReference>